<name>A0A1I4WNT0_9GAMM</name>
<evidence type="ECO:0000313" key="2">
    <source>
        <dbReference type="Proteomes" id="UP000198575"/>
    </source>
</evidence>
<gene>
    <name evidence="1" type="ORF">SAMN05216289_105170</name>
</gene>
<dbReference type="AlphaFoldDB" id="A0A1I4WNT0"/>
<organism evidence="1 2">
    <name type="scientific">Dokdonella immobilis</name>
    <dbReference type="NCBI Taxonomy" id="578942"/>
    <lineage>
        <taxon>Bacteria</taxon>
        <taxon>Pseudomonadati</taxon>
        <taxon>Pseudomonadota</taxon>
        <taxon>Gammaproteobacteria</taxon>
        <taxon>Lysobacterales</taxon>
        <taxon>Rhodanobacteraceae</taxon>
        <taxon>Dokdonella</taxon>
    </lineage>
</organism>
<accession>A0A1I4WNT0</accession>
<protein>
    <submittedName>
        <fullName evidence="1">Uncharacterized protein</fullName>
    </submittedName>
</protein>
<proteinExistence type="predicted"/>
<dbReference type="EMBL" id="FOVF01000005">
    <property type="protein sequence ID" value="SFN14853.1"/>
    <property type="molecule type" value="Genomic_DNA"/>
</dbReference>
<dbReference type="Proteomes" id="UP000198575">
    <property type="component" value="Unassembled WGS sequence"/>
</dbReference>
<sequence>MQVNGIRDGKAFVYEARGSEAPLQKSMKYLTCGLIRSSQSQRIELCPLI</sequence>
<evidence type="ECO:0000313" key="1">
    <source>
        <dbReference type="EMBL" id="SFN14853.1"/>
    </source>
</evidence>
<reference evidence="1 2" key="1">
    <citation type="submission" date="2016-10" db="EMBL/GenBank/DDBJ databases">
        <authorList>
            <person name="de Groot N.N."/>
        </authorList>
    </citation>
    <scope>NUCLEOTIDE SEQUENCE [LARGE SCALE GENOMIC DNA]</scope>
    <source>
        <strain evidence="1 2">CGMCC 1.7659</strain>
    </source>
</reference>
<keyword evidence="2" id="KW-1185">Reference proteome</keyword>